<dbReference type="RefSeq" id="WP_093208204.1">
    <property type="nucleotide sequence ID" value="NZ_FNGS01000011.1"/>
</dbReference>
<evidence type="ECO:0000256" key="5">
    <source>
        <dbReference type="HAMAP-Rule" id="MF_00113"/>
    </source>
</evidence>
<dbReference type="Proteomes" id="UP000198901">
    <property type="component" value="Unassembled WGS sequence"/>
</dbReference>
<reference evidence="6 7" key="1">
    <citation type="submission" date="2016-10" db="EMBL/GenBank/DDBJ databases">
        <authorList>
            <person name="de Groot N.N."/>
        </authorList>
    </citation>
    <scope>NUCLEOTIDE SEQUENCE [LARGE SCALE GENOMIC DNA]</scope>
    <source>
        <strain evidence="6 7">DSM 21668</strain>
    </source>
</reference>
<comment type="similarity">
    <text evidence="5">Belongs to the QueA family.</text>
</comment>
<keyword evidence="4 5" id="KW-0671">Queuosine biosynthesis</keyword>
<organism evidence="6 7">
    <name type="scientific">Siphonobacter aquaeclarae</name>
    <dbReference type="NCBI Taxonomy" id="563176"/>
    <lineage>
        <taxon>Bacteria</taxon>
        <taxon>Pseudomonadati</taxon>
        <taxon>Bacteroidota</taxon>
        <taxon>Cytophagia</taxon>
        <taxon>Cytophagales</taxon>
        <taxon>Cytophagaceae</taxon>
        <taxon>Siphonobacter</taxon>
    </lineage>
</organism>
<sequence>METVPIADFTYDLPDDRIARFPLAERDQSRLLVYRGGAIRHGHFTDLPAELPEGSLLVFNNTKVIPARLFFRKQTGALIELFLLHPVEPTPVIQLAMEVSGSAVWECLIGNRKRWKGGEILVSEIPDGGGSFPLSAQQVDDTHVRLSWDAALPFAEVVQRAGKIPLPPYLDREAEESDLTTYQTVYSEKKGAVAAPTAGLHFTDRVFAALAERGVGTEFLTLHVGAGTFRPVKTENALEHRMHGEQIVVRAANLRKLITETCIIAVGTTSLRTLESLYWLGVQLLSGELAGLSDGFYIEQFVHRKERVALPTYPDAFRAILSHLEAAGREEVTGETGIMIYPGYTFRVIKGLVTNFHQPGSTLMLLVAALVGDDWKRIYSEALEGNYRFLSYGDSSLLWPSGTIFNQ</sequence>
<dbReference type="STRING" id="563176.SAMN04488090_4595"/>
<evidence type="ECO:0000313" key="7">
    <source>
        <dbReference type="Proteomes" id="UP000198901"/>
    </source>
</evidence>
<dbReference type="AlphaFoldDB" id="A0A1G9XFF3"/>
<dbReference type="HAMAP" id="MF_00113">
    <property type="entry name" value="QueA"/>
    <property type="match status" value="1"/>
</dbReference>
<protein>
    <recommendedName>
        <fullName evidence="5">S-adenosylmethionine:tRNA ribosyltransferase-isomerase</fullName>
        <ecNumber evidence="5">2.4.99.17</ecNumber>
    </recommendedName>
    <alternativeName>
        <fullName evidence="5">Queuosine biosynthesis protein QueA</fullName>
    </alternativeName>
</protein>
<dbReference type="Gene3D" id="2.40.10.240">
    <property type="entry name" value="QueA-like"/>
    <property type="match status" value="1"/>
</dbReference>
<dbReference type="SUPFAM" id="SSF111337">
    <property type="entry name" value="QueA-like"/>
    <property type="match status" value="1"/>
</dbReference>
<keyword evidence="6" id="KW-0413">Isomerase</keyword>
<name>A0A1G9XFF3_9BACT</name>
<dbReference type="EMBL" id="FNGS01000011">
    <property type="protein sequence ID" value="SDM95480.1"/>
    <property type="molecule type" value="Genomic_DNA"/>
</dbReference>
<dbReference type="UniPathway" id="UPA00392"/>
<accession>A0A1G9XFF3</accession>
<gene>
    <name evidence="5" type="primary">queA</name>
    <name evidence="6" type="ORF">SAMN04488090_4595</name>
</gene>
<dbReference type="InterPro" id="IPR003699">
    <property type="entry name" value="QueA"/>
</dbReference>
<dbReference type="PANTHER" id="PTHR30307">
    <property type="entry name" value="S-ADENOSYLMETHIONINE:TRNA RIBOSYLTRANSFERASE-ISOMERASE"/>
    <property type="match status" value="1"/>
</dbReference>
<comment type="subcellular location">
    <subcellularLocation>
        <location evidence="5">Cytoplasm</location>
    </subcellularLocation>
</comment>
<evidence type="ECO:0000313" key="6">
    <source>
        <dbReference type="EMBL" id="SDM95480.1"/>
    </source>
</evidence>
<comment type="function">
    <text evidence="5">Transfers and isomerizes the ribose moiety from AdoMet to the 7-aminomethyl group of 7-deazaguanine (preQ1-tRNA) to give epoxyqueuosine (oQ-tRNA).</text>
</comment>
<evidence type="ECO:0000256" key="4">
    <source>
        <dbReference type="ARBA" id="ARBA00022785"/>
    </source>
</evidence>
<evidence type="ECO:0000256" key="2">
    <source>
        <dbReference type="ARBA" id="ARBA00022679"/>
    </source>
</evidence>
<dbReference type="InterPro" id="IPR042118">
    <property type="entry name" value="QueA_dom1"/>
</dbReference>
<dbReference type="Pfam" id="PF02547">
    <property type="entry name" value="Queuosine_synth"/>
    <property type="match status" value="1"/>
</dbReference>
<dbReference type="InterPro" id="IPR042119">
    <property type="entry name" value="QueA_dom2"/>
</dbReference>
<keyword evidence="2 5" id="KW-0808">Transferase</keyword>
<dbReference type="InterPro" id="IPR036100">
    <property type="entry name" value="QueA_sf"/>
</dbReference>
<dbReference type="GO" id="GO:0008616">
    <property type="term" value="P:tRNA queuosine(34) biosynthetic process"/>
    <property type="evidence" value="ECO:0007669"/>
    <property type="project" value="UniProtKB-UniRule"/>
</dbReference>
<dbReference type="PANTHER" id="PTHR30307:SF0">
    <property type="entry name" value="S-ADENOSYLMETHIONINE:TRNA RIBOSYLTRANSFERASE-ISOMERASE"/>
    <property type="match status" value="1"/>
</dbReference>
<dbReference type="Gene3D" id="3.40.1780.10">
    <property type="entry name" value="QueA-like"/>
    <property type="match status" value="1"/>
</dbReference>
<keyword evidence="3 5" id="KW-0949">S-adenosyl-L-methionine</keyword>
<dbReference type="OrthoDB" id="9805933at2"/>
<evidence type="ECO:0000256" key="3">
    <source>
        <dbReference type="ARBA" id="ARBA00022691"/>
    </source>
</evidence>
<dbReference type="EC" id="2.4.99.17" evidence="5"/>
<dbReference type="GO" id="GO:0005737">
    <property type="term" value="C:cytoplasm"/>
    <property type="evidence" value="ECO:0007669"/>
    <property type="project" value="UniProtKB-SubCell"/>
</dbReference>
<keyword evidence="1 5" id="KW-0963">Cytoplasm</keyword>
<keyword evidence="7" id="KW-1185">Reference proteome</keyword>
<comment type="catalytic activity">
    <reaction evidence="5">
        <text>7-aminomethyl-7-carbaguanosine(34) in tRNA + S-adenosyl-L-methionine = epoxyqueuosine(34) in tRNA + adenine + L-methionine + 2 H(+)</text>
        <dbReference type="Rhea" id="RHEA:32155"/>
        <dbReference type="Rhea" id="RHEA-COMP:10342"/>
        <dbReference type="Rhea" id="RHEA-COMP:18582"/>
        <dbReference type="ChEBI" id="CHEBI:15378"/>
        <dbReference type="ChEBI" id="CHEBI:16708"/>
        <dbReference type="ChEBI" id="CHEBI:57844"/>
        <dbReference type="ChEBI" id="CHEBI:59789"/>
        <dbReference type="ChEBI" id="CHEBI:82833"/>
        <dbReference type="ChEBI" id="CHEBI:194443"/>
        <dbReference type="EC" id="2.4.99.17"/>
    </reaction>
</comment>
<comment type="subunit">
    <text evidence="5">Monomer.</text>
</comment>
<dbReference type="GO" id="GO:0051075">
    <property type="term" value="F:S-adenosylmethionine:tRNA ribosyltransferase-isomerase activity"/>
    <property type="evidence" value="ECO:0007669"/>
    <property type="project" value="UniProtKB-EC"/>
</dbReference>
<proteinExistence type="inferred from homology"/>
<comment type="pathway">
    <text evidence="5">tRNA modification; tRNA-queuosine biosynthesis.</text>
</comment>
<evidence type="ECO:0000256" key="1">
    <source>
        <dbReference type="ARBA" id="ARBA00022490"/>
    </source>
</evidence>